<evidence type="ECO:0000313" key="15">
    <source>
        <dbReference type="EMBL" id="CAH3016188.1"/>
    </source>
</evidence>
<keyword evidence="5" id="KW-0282">Flagellum</keyword>
<keyword evidence="8 13" id="KW-0472">Membrane</keyword>
<evidence type="ECO:0000256" key="1">
    <source>
        <dbReference type="ARBA" id="ARBA00010246"/>
    </source>
</evidence>
<evidence type="ECO:0000313" key="16">
    <source>
        <dbReference type="Proteomes" id="UP001159427"/>
    </source>
</evidence>
<keyword evidence="2" id="KW-1003">Cell membrane</keyword>
<keyword evidence="6 13" id="KW-1133">Transmembrane helix</keyword>
<evidence type="ECO:0000256" key="7">
    <source>
        <dbReference type="ARBA" id="ARBA00023069"/>
    </source>
</evidence>
<dbReference type="PANTHER" id="PTHR33722">
    <property type="entry name" value="CATION CHANNEL SPERM-ASSOCIATED PROTEIN SUBUNIT DELTA-RELATED"/>
    <property type="match status" value="1"/>
</dbReference>
<keyword evidence="9" id="KW-1015">Disulfide bond</keyword>
<sequence>MSADFVIYMSKDSGLSFQYLPIQAHVEIHCLFPIVTFLVNATTYSNQHKMLFIQYSFLDDAWEEKGFQLSDFIHGPPVSFTFAPPSSQFVVIWSQKTIAFGRLDETGFFFKVKGHGNLTDFTLDNNETIKSVIPGGNGEFAVHLSNNWIFYGKAFIQHMVEVFAEEDPSSTMSIMFDVFGSLLVITNNNGTVHTRKLPLGNEILNALYPHTTCPFLKFTTSARPELHFIDKGNELKVWALLIQSRVTPNDIRLEISSSDVLRIETEDIMEHYPGIVTLNKTYTFIYDLRNGTSNTGSAYKSTVVSVTMFPRVRELTCENDLQVLHVNVGCPPSKTIVIRNCTVPSGEGPVPYLPQVQGSSEPLACHLTAVVSESFKLVLDMYEKDRFVQEVHTDYVVWEETGRADYRYTATMTEAGCLKEAQSWRIMTTNTSGETTNLWTQNNYQSCFEPDPSDKSFDGSQPYEILNSSGISQLVFLGSGLFRFQLRVVGAHLSFCELSTRFSVEVTSTDEAKEFLPQLVSVLVVTLSSTVLLYISFAHYTKKTLHRHQEDEEEQQRLQELKSLFSSYQQGADDEGQAHRRSTGHNVRRFTGTAMLMTNRLPEECLVEESLQAADIVMNSLHTQPPPPSDLD</sequence>
<evidence type="ECO:0000256" key="2">
    <source>
        <dbReference type="ARBA" id="ARBA00022475"/>
    </source>
</evidence>
<evidence type="ECO:0000259" key="14">
    <source>
        <dbReference type="Pfam" id="PF22850"/>
    </source>
</evidence>
<comment type="subcellular location">
    <subcellularLocation>
        <location evidence="12">Cell projection</location>
        <location evidence="12">Cilium</location>
        <location evidence="12">Flagellum membrane</location>
        <topology evidence="12">Single-pass type I membrane protein</topology>
    </subcellularLocation>
</comment>
<dbReference type="Proteomes" id="UP001159427">
    <property type="component" value="Unassembled WGS sequence"/>
</dbReference>
<evidence type="ECO:0000256" key="13">
    <source>
        <dbReference type="SAM" id="Phobius"/>
    </source>
</evidence>
<evidence type="ECO:0000256" key="12">
    <source>
        <dbReference type="ARBA" id="ARBA00037793"/>
    </source>
</evidence>
<evidence type="ECO:0000256" key="6">
    <source>
        <dbReference type="ARBA" id="ARBA00022989"/>
    </source>
</evidence>
<feature type="transmembrane region" description="Helical" evidence="13">
    <location>
        <begin position="515"/>
        <end position="537"/>
    </location>
</feature>
<evidence type="ECO:0000256" key="10">
    <source>
        <dbReference type="ARBA" id="ARBA00023180"/>
    </source>
</evidence>
<reference evidence="15 16" key="1">
    <citation type="submission" date="2022-05" db="EMBL/GenBank/DDBJ databases">
        <authorList>
            <consortium name="Genoscope - CEA"/>
            <person name="William W."/>
        </authorList>
    </citation>
    <scope>NUCLEOTIDE SEQUENCE [LARGE SCALE GENOMIC DNA]</scope>
</reference>
<comment type="similarity">
    <text evidence="1">Belongs to the CATSPERD family.</text>
</comment>
<evidence type="ECO:0000256" key="3">
    <source>
        <dbReference type="ARBA" id="ARBA00022692"/>
    </source>
</evidence>
<keyword evidence="4" id="KW-0732">Signal</keyword>
<keyword evidence="10" id="KW-0325">Glycoprotein</keyword>
<keyword evidence="3 13" id="KW-0812">Transmembrane</keyword>
<evidence type="ECO:0000256" key="8">
    <source>
        <dbReference type="ARBA" id="ARBA00023136"/>
    </source>
</evidence>
<keyword evidence="16" id="KW-1185">Reference proteome</keyword>
<keyword evidence="7" id="KW-0969">Cilium</keyword>
<evidence type="ECO:0000256" key="4">
    <source>
        <dbReference type="ARBA" id="ARBA00022729"/>
    </source>
</evidence>
<feature type="domain" description="CATSPERD/E C-terminal" evidence="14">
    <location>
        <begin position="361"/>
        <end position="547"/>
    </location>
</feature>
<comment type="caution">
    <text evidence="15">The sequence shown here is derived from an EMBL/GenBank/DDBJ whole genome shotgun (WGS) entry which is preliminary data.</text>
</comment>
<evidence type="ECO:0000256" key="5">
    <source>
        <dbReference type="ARBA" id="ARBA00022846"/>
    </source>
</evidence>
<dbReference type="InterPro" id="IPR028751">
    <property type="entry name" value="CATSPERD/E"/>
</dbReference>
<organism evidence="15 16">
    <name type="scientific">Porites evermanni</name>
    <dbReference type="NCBI Taxonomy" id="104178"/>
    <lineage>
        <taxon>Eukaryota</taxon>
        <taxon>Metazoa</taxon>
        <taxon>Cnidaria</taxon>
        <taxon>Anthozoa</taxon>
        <taxon>Hexacorallia</taxon>
        <taxon>Scleractinia</taxon>
        <taxon>Fungiina</taxon>
        <taxon>Poritidae</taxon>
        <taxon>Porites</taxon>
    </lineage>
</organism>
<evidence type="ECO:0000256" key="11">
    <source>
        <dbReference type="ARBA" id="ARBA00023273"/>
    </source>
</evidence>
<evidence type="ECO:0000256" key="9">
    <source>
        <dbReference type="ARBA" id="ARBA00023157"/>
    </source>
</evidence>
<dbReference type="PANTHER" id="PTHR33722:SF4">
    <property type="entry name" value="CATION CHANNEL SPERM-ASSOCIATED PROTEIN SUBUNIT EPSILON-LIKE"/>
    <property type="match status" value="1"/>
</dbReference>
<dbReference type="EMBL" id="CALNXI010000036">
    <property type="protein sequence ID" value="CAH3016188.1"/>
    <property type="molecule type" value="Genomic_DNA"/>
</dbReference>
<proteinExistence type="inferred from homology"/>
<accession>A0ABN8LKX3</accession>
<gene>
    <name evidence="15" type="ORF">PEVE_00026523</name>
</gene>
<protein>
    <recommendedName>
        <fullName evidence="14">CATSPERD/E C-terminal domain-containing protein</fullName>
    </recommendedName>
</protein>
<dbReference type="Pfam" id="PF22850">
    <property type="entry name" value="CATSPERD-E_C"/>
    <property type="match status" value="1"/>
</dbReference>
<keyword evidence="11" id="KW-0966">Cell projection</keyword>
<dbReference type="InterPro" id="IPR053814">
    <property type="entry name" value="CATSPERD/E_C"/>
</dbReference>
<name>A0ABN8LKX3_9CNID</name>